<feature type="domain" description="Cadherin" evidence="13">
    <location>
        <begin position="374"/>
        <end position="470"/>
    </location>
</feature>
<dbReference type="FunFam" id="2.60.40.60:FF:000002">
    <property type="entry name" value="Protocadherin alpha 2"/>
    <property type="match status" value="2"/>
</dbReference>
<feature type="domain" description="Cadherin" evidence="13">
    <location>
        <begin position="627"/>
        <end position="735"/>
    </location>
</feature>
<dbReference type="Proteomes" id="UP000081671">
    <property type="component" value="Unplaced"/>
</dbReference>
<comment type="function">
    <text evidence="1">Potential calcium-dependent cell-adhesion protein. May be involved in the establishment and maintenance of specific neuronal connections in the brain.</text>
</comment>
<keyword evidence="6 11" id="KW-0106">Calcium</keyword>
<evidence type="ECO:0000256" key="3">
    <source>
        <dbReference type="ARBA" id="ARBA00022692"/>
    </source>
</evidence>
<evidence type="ECO:0000256" key="5">
    <source>
        <dbReference type="ARBA" id="ARBA00022737"/>
    </source>
</evidence>
<feature type="domain" description="Cadherin" evidence="13">
    <location>
        <begin position="736"/>
        <end position="840"/>
    </location>
</feature>
<feature type="domain" description="Cadherin" evidence="13">
    <location>
        <begin position="93"/>
        <end position="151"/>
    </location>
</feature>
<evidence type="ECO:0000256" key="8">
    <source>
        <dbReference type="ARBA" id="ARBA00022989"/>
    </source>
</evidence>
<dbReference type="PANTHER" id="PTHR24028">
    <property type="entry name" value="CADHERIN-87A"/>
    <property type="match status" value="1"/>
</dbReference>
<evidence type="ECO:0000256" key="10">
    <source>
        <dbReference type="ARBA" id="ARBA00023180"/>
    </source>
</evidence>
<dbReference type="PANTHER" id="PTHR24028:SF66">
    <property type="entry name" value="PROTOCADHERIN GAMMA-B6"/>
    <property type="match status" value="1"/>
</dbReference>
<dbReference type="PRINTS" id="PR00205">
    <property type="entry name" value="CADHERIN"/>
</dbReference>
<proteinExistence type="predicted"/>
<accession>A0A1S3FIK0</accession>
<feature type="region of interest" description="Disordered" evidence="12">
    <location>
        <begin position="1"/>
        <end position="26"/>
    </location>
</feature>
<dbReference type="InParanoid" id="A0A1S3FIK0"/>
<dbReference type="OrthoDB" id="6252479at2759"/>
<evidence type="ECO:0000256" key="4">
    <source>
        <dbReference type="ARBA" id="ARBA00022729"/>
    </source>
</evidence>
<dbReference type="FunFam" id="2.60.40.60:FF:000001">
    <property type="entry name" value="Protocadherin alpha 2"/>
    <property type="match status" value="1"/>
</dbReference>
<feature type="domain" description="Cadherin" evidence="13">
    <location>
        <begin position="261"/>
        <end position="365"/>
    </location>
</feature>
<keyword evidence="7" id="KW-0130">Cell adhesion</keyword>
<keyword evidence="14" id="KW-1185">Reference proteome</keyword>
<dbReference type="GO" id="GO:0005509">
    <property type="term" value="F:calcium ion binding"/>
    <property type="evidence" value="ECO:0007669"/>
    <property type="project" value="UniProtKB-UniRule"/>
</dbReference>
<feature type="domain" description="Cadherin" evidence="13">
    <location>
        <begin position="946"/>
        <end position="1025"/>
    </location>
</feature>
<organism evidence="14 15">
    <name type="scientific">Dipodomys ordii</name>
    <name type="common">Ord's kangaroo rat</name>
    <dbReference type="NCBI Taxonomy" id="10020"/>
    <lineage>
        <taxon>Eukaryota</taxon>
        <taxon>Metazoa</taxon>
        <taxon>Chordata</taxon>
        <taxon>Craniata</taxon>
        <taxon>Vertebrata</taxon>
        <taxon>Euteleostomi</taxon>
        <taxon>Mammalia</taxon>
        <taxon>Eutheria</taxon>
        <taxon>Euarchontoglires</taxon>
        <taxon>Glires</taxon>
        <taxon>Rodentia</taxon>
        <taxon>Castorimorpha</taxon>
        <taxon>Heteromyidae</taxon>
        <taxon>Dipodomyinae</taxon>
        <taxon>Dipodomys</taxon>
    </lineage>
</organism>
<dbReference type="SMART" id="SM00112">
    <property type="entry name" value="CA"/>
    <property type="match status" value="9"/>
</dbReference>
<name>A0A1S3FIK0_DIPOR</name>
<evidence type="ECO:0000256" key="9">
    <source>
        <dbReference type="ARBA" id="ARBA00023136"/>
    </source>
</evidence>
<evidence type="ECO:0000256" key="6">
    <source>
        <dbReference type="ARBA" id="ARBA00022837"/>
    </source>
</evidence>
<evidence type="ECO:0000256" key="12">
    <source>
        <dbReference type="SAM" id="MobiDB-lite"/>
    </source>
</evidence>
<dbReference type="InterPro" id="IPR020894">
    <property type="entry name" value="Cadherin_CS"/>
</dbReference>
<dbReference type="KEGG" id="dord:105988607"/>
<keyword evidence="9" id="KW-0472">Membrane</keyword>
<evidence type="ECO:0000259" key="13">
    <source>
        <dbReference type="PROSITE" id="PS50268"/>
    </source>
</evidence>
<evidence type="ECO:0000256" key="1">
    <source>
        <dbReference type="ARBA" id="ARBA00003436"/>
    </source>
</evidence>
<dbReference type="PROSITE" id="PS50268">
    <property type="entry name" value="CADHERIN_2"/>
    <property type="match status" value="9"/>
</dbReference>
<dbReference type="AlphaFoldDB" id="A0A1S3FIK0"/>
<dbReference type="Pfam" id="PF00028">
    <property type="entry name" value="Cadherin"/>
    <property type="match status" value="7"/>
</dbReference>
<dbReference type="SUPFAM" id="SSF49313">
    <property type="entry name" value="Cadherin-like"/>
    <property type="match status" value="9"/>
</dbReference>
<dbReference type="Gene3D" id="2.60.40.60">
    <property type="entry name" value="Cadherins"/>
    <property type="match status" value="10"/>
</dbReference>
<evidence type="ECO:0000313" key="14">
    <source>
        <dbReference type="Proteomes" id="UP000081671"/>
    </source>
</evidence>
<dbReference type="GO" id="GO:0007156">
    <property type="term" value="P:homophilic cell adhesion via plasma membrane adhesion molecules"/>
    <property type="evidence" value="ECO:0007669"/>
    <property type="project" value="InterPro"/>
</dbReference>
<dbReference type="InterPro" id="IPR050174">
    <property type="entry name" value="Protocadherin/Cadherin-CA"/>
</dbReference>
<dbReference type="Pfam" id="PF08266">
    <property type="entry name" value="Cadherin_2"/>
    <property type="match status" value="2"/>
</dbReference>
<gene>
    <name evidence="15" type="primary">LOC105988607</name>
</gene>
<keyword evidence="10" id="KW-0325">Glycoprotein</keyword>
<dbReference type="GeneID" id="105988607"/>
<evidence type="ECO:0000313" key="15">
    <source>
        <dbReference type="RefSeq" id="XP_012875732.1"/>
    </source>
</evidence>
<keyword evidence="8" id="KW-1133">Transmembrane helix</keyword>
<evidence type="ECO:0000256" key="11">
    <source>
        <dbReference type="PROSITE-ProRule" id="PRU00043"/>
    </source>
</evidence>
<evidence type="ECO:0000256" key="2">
    <source>
        <dbReference type="ARBA" id="ARBA00004167"/>
    </source>
</evidence>
<sequence length="1073" mass="118547">MLFRLGRHQSPTLKPERAMGGSCAQGQRPRPGQVLLPFLLSLFYPGLCQPVRYSIPEELPRGSVVGNLAKDLGLSVPEVSARKLRVSAEKLHFSVDAGSGDLVVKDRIDREQICGERRTCELQLEAVVGNPLNIFHLVVMIEDINDNAPQFRKDEITLEISESVSPGMGTILESAKDPDINVNSLRTYQLSPSEYFSLLVKDNPDGGKYPELVLQKFLDRETQGSHHLVLTALDGGDPPRSGTTQIQVLVVDANDNPPLFSQDVYRVSLREDVRPGTSVLRVRASDQDEGINAEFTYSFLGAADKATHVFSLDSNTGDIITRQPLDFEEVERYTIDVEVRDKGSLSSQCKVIIEVLDENDNRPEIIITSLSDKILEDSPPGMVVALFKIRDRDSGENAEVACSLSNHNPFKIHSSSNNYYKLMTDRTLDREQTPEYNVTITATDRGKPPLSSSAVITLQVTDVNDNAPTFQQSAYLVHIPENNQPGASIIQVSAWDPDLGPNGQVSYSILASDLEPGALSSYVSPVRYSIPEELPRGSVVGNLAKDLGLSVPEVSARKLRVSAEKLHFSVDAGSGDLVVKDRIDREQICGERKTCELQLEAVVGNPLNIFHLVVMIEDINDNAPQFDKKKIQLEIVESMAIGTRISLDPATDPDINLNSIKDYQISPNPYFSLVVRINSDGDKFPELSLEKLLDREEQRSHRLILTVLDGGEPPQSATTQIEIAVKDINDNPPVFSKDEYRISVSESLLPGSPVLQVMATDKDEGPNAEISYYFRSTAQSTRHTFSLDEKTGMIKNNRSLDYEDVDRYTMEVEAKDGGGLSSQCKVIIEILDENDNHPEIILTSLSDHILEDSPPGTVVAIFKTRDGDFGGNGEVKCEIEKDLPFKIHSSTTNYYKLVTDGVLDRERDPEYNLTITATDGGKPPLSSKTYINLHVTDVNDNAPVFNQASYLVHVAENNPPGASIAQVSASDPDLGPNGQVSYSILASDLEPGALSSYVSVSAHSGVVFAQRAFDHEQLRSFQLTVQFLPTVSMEDMTSRFMNSECIQNYSCIYFYMGDDSKLCSHFQGFFWFP</sequence>
<dbReference type="InterPro" id="IPR013164">
    <property type="entry name" value="Cadherin_N"/>
</dbReference>
<dbReference type="FunFam" id="2.60.40.60:FF:000129">
    <property type="entry name" value="protocadherin alpha-C2 isoform X1"/>
    <property type="match status" value="2"/>
</dbReference>
<dbReference type="GO" id="GO:0005886">
    <property type="term" value="C:plasma membrane"/>
    <property type="evidence" value="ECO:0007669"/>
    <property type="project" value="InterPro"/>
</dbReference>
<dbReference type="PROSITE" id="PS00232">
    <property type="entry name" value="CADHERIN_1"/>
    <property type="match status" value="4"/>
</dbReference>
<feature type="domain" description="Cadherin" evidence="13">
    <location>
        <begin position="849"/>
        <end position="945"/>
    </location>
</feature>
<keyword evidence="4" id="KW-0732">Signal</keyword>
<comment type="subcellular location">
    <subcellularLocation>
        <location evidence="2">Membrane</location>
        <topology evidence="2">Single-pass membrane protein</topology>
    </subcellularLocation>
</comment>
<dbReference type="FunFam" id="2.60.40.60:FF:000018">
    <property type="entry name" value="Protocadherin gamma c3"/>
    <property type="match status" value="2"/>
</dbReference>
<keyword evidence="3" id="KW-0812">Transmembrane</keyword>
<evidence type="ECO:0000256" key="7">
    <source>
        <dbReference type="ARBA" id="ARBA00022889"/>
    </source>
</evidence>
<keyword evidence="5" id="KW-0677">Repeat</keyword>
<dbReference type="CDD" id="cd11304">
    <property type="entry name" value="Cadherin_repeat"/>
    <property type="match status" value="9"/>
</dbReference>
<dbReference type="RefSeq" id="XP_012875732.1">
    <property type="nucleotide sequence ID" value="XM_013020278.1"/>
</dbReference>
<reference evidence="15" key="1">
    <citation type="submission" date="2025-08" db="UniProtKB">
        <authorList>
            <consortium name="RefSeq"/>
        </authorList>
    </citation>
    <scope>IDENTIFICATION</scope>
    <source>
        <tissue evidence="15">Kidney</tissue>
    </source>
</reference>
<dbReference type="FunFam" id="2.60.40.60:FF:000006">
    <property type="entry name" value="Protocadherin alpha 2"/>
    <property type="match status" value="2"/>
</dbReference>
<dbReference type="InterPro" id="IPR002126">
    <property type="entry name" value="Cadherin-like_dom"/>
</dbReference>
<feature type="domain" description="Cadherin" evidence="13">
    <location>
        <begin position="152"/>
        <end position="260"/>
    </location>
</feature>
<dbReference type="InterPro" id="IPR015919">
    <property type="entry name" value="Cadherin-like_sf"/>
</dbReference>
<feature type="domain" description="Cadherin" evidence="13">
    <location>
        <begin position="471"/>
        <end position="626"/>
    </location>
</feature>
<protein>
    <submittedName>
        <fullName evidence="15">Protocadherin gamma-B7-like</fullName>
    </submittedName>
</protein>